<dbReference type="InterPro" id="IPR038479">
    <property type="entry name" value="Transthyretin-like_sf"/>
</dbReference>
<reference evidence="6" key="1">
    <citation type="journal article" date="2008" name="Nat. Genet.">
        <title>The Pristionchus pacificus genome provides a unique perspective on nematode lifestyle and parasitism.</title>
        <authorList>
            <person name="Dieterich C."/>
            <person name="Clifton S.W."/>
            <person name="Schuster L.N."/>
            <person name="Chinwalla A."/>
            <person name="Delehaunty K."/>
            <person name="Dinkelacker I."/>
            <person name="Fulton L."/>
            <person name="Fulton R."/>
            <person name="Godfrey J."/>
            <person name="Minx P."/>
            <person name="Mitreva M."/>
            <person name="Roeseler W."/>
            <person name="Tian H."/>
            <person name="Witte H."/>
            <person name="Yang S.P."/>
            <person name="Wilson R.K."/>
            <person name="Sommer R.J."/>
        </authorList>
    </citation>
    <scope>NUCLEOTIDE SEQUENCE [LARGE SCALE GENOMIC DNA]</scope>
    <source>
        <strain evidence="6">PS312</strain>
    </source>
</reference>
<evidence type="ECO:0000256" key="1">
    <source>
        <dbReference type="ARBA" id="ARBA00004613"/>
    </source>
</evidence>
<dbReference type="OrthoDB" id="5849824at2759"/>
<evidence type="ECO:0000313" key="6">
    <source>
        <dbReference type="Proteomes" id="UP000005239"/>
    </source>
</evidence>
<comment type="similarity">
    <text evidence="2">Belongs to the nematode transthyretin-like family.</text>
</comment>
<dbReference type="GO" id="GO:0009986">
    <property type="term" value="C:cell surface"/>
    <property type="evidence" value="ECO:0007669"/>
    <property type="project" value="InterPro"/>
</dbReference>
<evidence type="ECO:0000256" key="4">
    <source>
        <dbReference type="ARBA" id="ARBA00022729"/>
    </source>
</evidence>
<dbReference type="GO" id="GO:0005576">
    <property type="term" value="C:extracellular region"/>
    <property type="evidence" value="ECO:0007669"/>
    <property type="project" value="UniProtKB-SubCell"/>
</dbReference>
<dbReference type="PANTHER" id="PTHR21700">
    <property type="entry name" value="TRANSTHYRETIN-LIKE FAMILY PROTEIN-RELATED"/>
    <property type="match status" value="1"/>
</dbReference>
<accession>A0A2A6BIX9</accession>
<name>A0A2A6BIX9_PRIPA</name>
<keyword evidence="3" id="KW-0964">Secreted</keyword>
<dbReference type="EnsemblMetazoa" id="PPA40015.1">
    <property type="protein sequence ID" value="PPA40015.1"/>
    <property type="gene ID" value="WBGene00278384"/>
</dbReference>
<proteinExistence type="inferred from homology"/>
<evidence type="ECO:0000256" key="2">
    <source>
        <dbReference type="ARBA" id="ARBA00010112"/>
    </source>
</evidence>
<keyword evidence="6" id="KW-1185">Reference proteome</keyword>
<dbReference type="Proteomes" id="UP000005239">
    <property type="component" value="Unassembled WGS sequence"/>
</dbReference>
<dbReference type="PANTHER" id="PTHR21700:SF3">
    <property type="entry name" value="TRANSTHYRETIN-LIKE PROTEIN 5"/>
    <property type="match status" value="1"/>
</dbReference>
<dbReference type="AlphaFoldDB" id="A0A2A6BIX9"/>
<gene>
    <name evidence="5" type="primary">WBGene00278384</name>
</gene>
<dbReference type="Pfam" id="PF01060">
    <property type="entry name" value="TTR-52"/>
    <property type="match status" value="1"/>
</dbReference>
<sequence length="323" mass="35993">MGRIRLDKCCCGLAAARIFAVIAIIWAVLFIGLAFFHKHLYRWEPYFFGASGIFQLVAAVLVLVACTKKRDDLMVLQLIIQILVVVALVIFTCMMLYGQFNSHSRLQTSVRKLVTNVHVGSEHVNEDSREAEETRQLKEAEQNKEIEKLTKLYSAAVEDMPLETVKCKNVIPERISNNIQMRVLITLSTLIVSASAGLLGFTQSAAVRGILMCHDKPAAHVSVKLYDDDSGPDLDDLMDQGESDADGRFSLSGSESEFTTIDPKVNIYHDCDDAFTPCQRRISIYLPSKYVTQGDTPDKVYDAGVIQLAGHFSGETRDCLHRV</sequence>
<organism evidence="5 6">
    <name type="scientific">Pristionchus pacificus</name>
    <name type="common">Parasitic nematode worm</name>
    <dbReference type="NCBI Taxonomy" id="54126"/>
    <lineage>
        <taxon>Eukaryota</taxon>
        <taxon>Metazoa</taxon>
        <taxon>Ecdysozoa</taxon>
        <taxon>Nematoda</taxon>
        <taxon>Chromadorea</taxon>
        <taxon>Rhabditida</taxon>
        <taxon>Rhabditina</taxon>
        <taxon>Diplogasteromorpha</taxon>
        <taxon>Diplogasteroidea</taxon>
        <taxon>Neodiplogasteridae</taxon>
        <taxon>Pristionchus</taxon>
    </lineage>
</organism>
<evidence type="ECO:0000256" key="3">
    <source>
        <dbReference type="ARBA" id="ARBA00022525"/>
    </source>
</evidence>
<reference evidence="5" key="2">
    <citation type="submission" date="2022-06" db="UniProtKB">
        <authorList>
            <consortium name="EnsemblMetazoa"/>
        </authorList>
    </citation>
    <scope>IDENTIFICATION</scope>
    <source>
        <strain evidence="5">PS312</strain>
    </source>
</reference>
<evidence type="ECO:0000313" key="5">
    <source>
        <dbReference type="EnsemblMetazoa" id="PPA40015.1"/>
    </source>
</evidence>
<keyword evidence="4" id="KW-0732">Signal</keyword>
<comment type="subcellular location">
    <subcellularLocation>
        <location evidence="1">Secreted</location>
    </subcellularLocation>
</comment>
<dbReference type="InterPro" id="IPR001534">
    <property type="entry name" value="Transthyretin-like"/>
</dbReference>
<dbReference type="Gene3D" id="2.60.40.3330">
    <property type="match status" value="1"/>
</dbReference>
<protein>
    <submittedName>
        <fullName evidence="5">Uncharacterized protein</fullName>
    </submittedName>
</protein>
<accession>A0A8R1UTB5</accession>